<dbReference type="RefSeq" id="WP_072713448.1">
    <property type="nucleotide sequence ID" value="NZ_CP016796.1"/>
</dbReference>
<organism evidence="1 2">
    <name type="scientific">Francisella uliginis</name>
    <dbReference type="NCBI Taxonomy" id="573570"/>
    <lineage>
        <taxon>Bacteria</taxon>
        <taxon>Pseudomonadati</taxon>
        <taxon>Pseudomonadota</taxon>
        <taxon>Gammaproteobacteria</taxon>
        <taxon>Thiotrichales</taxon>
        <taxon>Francisellaceae</taxon>
        <taxon>Francisella</taxon>
    </lineage>
</organism>
<name>A0A1L4BV03_9GAMM</name>
<dbReference type="EMBL" id="CP016796">
    <property type="protein sequence ID" value="API87671.1"/>
    <property type="molecule type" value="Genomic_DNA"/>
</dbReference>
<dbReference type="AlphaFoldDB" id="A0A1L4BV03"/>
<evidence type="ECO:0000313" key="2">
    <source>
        <dbReference type="Proteomes" id="UP000184222"/>
    </source>
</evidence>
<evidence type="ECO:0000313" key="1">
    <source>
        <dbReference type="EMBL" id="API87671.1"/>
    </source>
</evidence>
<dbReference type="KEGG" id="frx:F7310_10050"/>
<keyword evidence="2" id="KW-1185">Reference proteome</keyword>
<proteinExistence type="predicted"/>
<dbReference type="Proteomes" id="UP000184222">
    <property type="component" value="Chromosome"/>
</dbReference>
<protein>
    <submittedName>
        <fullName evidence="1">Uncharacterized protein</fullName>
    </submittedName>
</protein>
<sequence length="461" mass="52794">MIKIISKKVLELAFSKGIDNFIEIYKLQANKNYVSETLGNFAMNFKSEKAVHTNYISDSEVDHANRIKAILNRDDNHDDFFHRFGTKLQELAKEKSNDCFITSYYSFIVLAVFHYASVIQSEDKYNNYLNYLNYLNTRELMSYYLTPNTRKKEVILPLYNIVGGALCNINTGHSLLDNTDQLIQIDNHVSDTEKLWAFLCSDGSPMKEKVKSFVDKDTFNKYSNLSTALLAKKKNDNQQYDQQLKADIQGRVKEAFDRSQTLLKKFDSIANAIAAYNLKFDQNTSGSIPGKDLAKKLSNKYSYEMIDVPITQFLAGVGSGSLGCLKTMFPPAFITTLVTELGFKLIEISMQSKGYGVINRHGITGQLRSHLLKDYIDMISVFIKNHYYYIFSQKSPDAVMRSSHVLIATINFFNDSYDEAIKLLPNQNQNGSLYYYLDMYVKGNRTKIEQWNKSKLGSIYN</sequence>
<accession>A0A1L4BV03</accession>
<gene>
    <name evidence="1" type="ORF">F7310_10050</name>
</gene>
<reference evidence="1 2" key="1">
    <citation type="journal article" date="2016" name="Appl. Environ. Microbiol.">
        <title>Whole genome relationships among Francisella bacteria of diverse origin define new species and provide specific regions for detection.</title>
        <authorList>
            <person name="Challacombe J.F."/>
            <person name="Petersen J.M."/>
            <person name="Gallegos-Graves V."/>
            <person name="Hodge D."/>
            <person name="Pillai S."/>
            <person name="Kuske C.R."/>
        </authorList>
    </citation>
    <scope>NUCLEOTIDE SEQUENCE [LARGE SCALE GENOMIC DNA]</scope>
    <source>
        <strain evidence="2">TX07-7310</strain>
    </source>
</reference>
<dbReference type="OrthoDB" id="5604324at2"/>
<dbReference type="STRING" id="573570.F7310_10050"/>